<evidence type="ECO:0000313" key="2">
    <source>
        <dbReference type="EMBL" id="SMP96572.1"/>
    </source>
</evidence>
<feature type="domain" description="AbiTii" evidence="1">
    <location>
        <begin position="7"/>
        <end position="205"/>
    </location>
</feature>
<keyword evidence="3" id="KW-1185">Reference proteome</keyword>
<protein>
    <recommendedName>
        <fullName evidence="1">AbiTii domain-containing protein</fullName>
    </recommendedName>
</protein>
<proteinExistence type="predicted"/>
<dbReference type="RefSeq" id="WP_283417890.1">
    <property type="nucleotide sequence ID" value="NZ_FXUO01000009.1"/>
</dbReference>
<dbReference type="EMBL" id="FXUO01000009">
    <property type="protein sequence ID" value="SMP96572.1"/>
    <property type="molecule type" value="Genomic_DNA"/>
</dbReference>
<dbReference type="Pfam" id="PF18864">
    <property type="entry name" value="AbiTii"/>
    <property type="match status" value="1"/>
</dbReference>
<comment type="caution">
    <text evidence="2">The sequence shown here is derived from an EMBL/GenBank/DDBJ whole genome shotgun (WGS) entry which is preliminary data.</text>
</comment>
<gene>
    <name evidence="2" type="ORF">SAMN05421679_109117</name>
</gene>
<name>A0ABY1R5S8_9FLAO</name>
<dbReference type="InterPro" id="IPR041304">
    <property type="entry name" value="AbiTii"/>
</dbReference>
<evidence type="ECO:0000259" key="1">
    <source>
        <dbReference type="Pfam" id="PF18864"/>
    </source>
</evidence>
<dbReference type="Proteomes" id="UP001158050">
    <property type="component" value="Unassembled WGS sequence"/>
</dbReference>
<accession>A0ABY1R5S8</accession>
<organism evidence="2 3">
    <name type="scientific">Epilithonimonas pallida</name>
    <dbReference type="NCBI Taxonomy" id="373671"/>
    <lineage>
        <taxon>Bacteria</taxon>
        <taxon>Pseudomonadati</taxon>
        <taxon>Bacteroidota</taxon>
        <taxon>Flavobacteriia</taxon>
        <taxon>Flavobacteriales</taxon>
        <taxon>Weeksellaceae</taxon>
        <taxon>Chryseobacterium group</taxon>
        <taxon>Epilithonimonas</taxon>
    </lineage>
</organism>
<evidence type="ECO:0000313" key="3">
    <source>
        <dbReference type="Proteomes" id="UP001158050"/>
    </source>
</evidence>
<reference evidence="2 3" key="1">
    <citation type="submission" date="2017-05" db="EMBL/GenBank/DDBJ databases">
        <authorList>
            <person name="Varghese N."/>
            <person name="Submissions S."/>
        </authorList>
    </citation>
    <scope>NUCLEOTIDE SEQUENCE [LARGE SCALE GENOMIC DNA]</scope>
    <source>
        <strain evidence="2 3">DSM 18015</strain>
    </source>
</reference>
<sequence length="318" mass="35644">MKTTFPLQEVIEDIINTEKSLSAALIKLNYFGRLINNEELISYTNKELNGYSPSDEVPEYRKAVGMLRINLQAGWNRHNGILPVSMLEKPYNEVFQYVRVKEGIAAIEKMRNETLQNDSGELCTSFPMEILSILQEPARKLYKSDVRMDVIGASLCTNENIVVEIPNAIRTKLLDFAMSIAKEFGYSIEIETFNKNSELNNQTINNYMSTTINNNGDGNLINTGDHNQIDNKVQINKGDLTRLQNELRNQGIEEADIEEITTIIAEEEPDFENNRLGTKANGWIAGILNKSLNGVGKISTAVSANLLASLLKTYIGMS</sequence>